<evidence type="ECO:0000256" key="3">
    <source>
        <dbReference type="ARBA" id="ARBA00022475"/>
    </source>
</evidence>
<dbReference type="Pfam" id="PF00528">
    <property type="entry name" value="BPD_transp_1"/>
    <property type="match status" value="1"/>
</dbReference>
<protein>
    <submittedName>
        <fullName evidence="10">Multiple sugar transport system permease protein</fullName>
    </submittedName>
</protein>
<keyword evidence="5 7" id="KW-1133">Transmembrane helix</keyword>
<keyword evidence="6 7" id="KW-0472">Membrane</keyword>
<dbReference type="Gene3D" id="1.10.3720.10">
    <property type="entry name" value="MetI-like"/>
    <property type="match status" value="1"/>
</dbReference>
<evidence type="ECO:0000313" key="11">
    <source>
        <dbReference type="Proteomes" id="UP000638648"/>
    </source>
</evidence>
<organism evidence="10 11">
    <name type="scientific">Actinopolymorpha pittospori</name>
    <dbReference type="NCBI Taxonomy" id="648752"/>
    <lineage>
        <taxon>Bacteria</taxon>
        <taxon>Bacillati</taxon>
        <taxon>Actinomycetota</taxon>
        <taxon>Actinomycetes</taxon>
        <taxon>Propionibacteriales</taxon>
        <taxon>Actinopolymorphaceae</taxon>
        <taxon>Actinopolymorpha</taxon>
    </lineage>
</organism>
<evidence type="ECO:0000259" key="9">
    <source>
        <dbReference type="PROSITE" id="PS50928"/>
    </source>
</evidence>
<dbReference type="SUPFAM" id="SSF161098">
    <property type="entry name" value="MetI-like"/>
    <property type="match status" value="1"/>
</dbReference>
<evidence type="ECO:0000256" key="7">
    <source>
        <dbReference type="RuleBase" id="RU363032"/>
    </source>
</evidence>
<dbReference type="SUPFAM" id="SSF160964">
    <property type="entry name" value="MalF N-terminal region-like"/>
    <property type="match status" value="1"/>
</dbReference>
<feature type="transmembrane region" description="Helical" evidence="7">
    <location>
        <begin position="36"/>
        <end position="62"/>
    </location>
</feature>
<feature type="transmembrane region" description="Helical" evidence="7">
    <location>
        <begin position="132"/>
        <end position="152"/>
    </location>
</feature>
<comment type="similarity">
    <text evidence="7">Belongs to the binding-protein-dependent transport system permease family.</text>
</comment>
<keyword evidence="11" id="KW-1185">Reference proteome</keyword>
<sequence>MVAGPLTAPPTAARSPRSSGSTGSTGPGGIRRWVPWAFIAPNLIGLFVFTLVPVFAGLAISFTNWNVVSGLGGIQYAGVTNFTNLFSDVEFWRALARTVFYAGMGVTLSIGLGLLLALALNQPVLGRGLLRAVFFVPSMVNAVAIGMVWLLVLHPTSGLLNRGLQVLGVGHPPGWLVSDTWALPALVLIHVWATVGYTAVIYLAALQDMPQDLYEAAMVDGAGVWRRFVTVTWPGLMPTTTFLAITSLIGTSQGFGLIAFLTQGGPGDSSTTVLAYYMYQNGFQFYRFGYAAAMGVVTFVGVLVLTLLMWRYQRGRGLYT</sequence>
<dbReference type="Proteomes" id="UP000638648">
    <property type="component" value="Unassembled WGS sequence"/>
</dbReference>
<evidence type="ECO:0000256" key="8">
    <source>
        <dbReference type="SAM" id="MobiDB-lite"/>
    </source>
</evidence>
<comment type="caution">
    <text evidence="10">The sequence shown here is derived from an EMBL/GenBank/DDBJ whole genome shotgun (WGS) entry which is preliminary data.</text>
</comment>
<dbReference type="GO" id="GO:0055085">
    <property type="term" value="P:transmembrane transport"/>
    <property type="evidence" value="ECO:0007669"/>
    <property type="project" value="InterPro"/>
</dbReference>
<dbReference type="PROSITE" id="PS50928">
    <property type="entry name" value="ABC_TM1"/>
    <property type="match status" value="1"/>
</dbReference>
<accession>A0A927N6Q5</accession>
<dbReference type="RefSeq" id="WP_192756015.1">
    <property type="nucleotide sequence ID" value="NZ_BAABJL010000128.1"/>
</dbReference>
<evidence type="ECO:0000256" key="2">
    <source>
        <dbReference type="ARBA" id="ARBA00022448"/>
    </source>
</evidence>
<dbReference type="InterPro" id="IPR000515">
    <property type="entry name" value="MetI-like"/>
</dbReference>
<keyword evidence="2 7" id="KW-0813">Transport</keyword>
<feature type="compositionally biased region" description="Low complexity" evidence="8">
    <location>
        <begin position="9"/>
        <end position="22"/>
    </location>
</feature>
<evidence type="ECO:0000256" key="1">
    <source>
        <dbReference type="ARBA" id="ARBA00004651"/>
    </source>
</evidence>
<reference evidence="10" key="1">
    <citation type="submission" date="2020-10" db="EMBL/GenBank/DDBJ databases">
        <title>Sequencing the genomes of 1000 actinobacteria strains.</title>
        <authorList>
            <person name="Klenk H.-P."/>
        </authorList>
    </citation>
    <scope>NUCLEOTIDE SEQUENCE</scope>
    <source>
        <strain evidence="10">DSM 45354</strain>
    </source>
</reference>
<name>A0A927N6Q5_9ACTN</name>
<dbReference type="CDD" id="cd06261">
    <property type="entry name" value="TM_PBP2"/>
    <property type="match status" value="1"/>
</dbReference>
<dbReference type="InterPro" id="IPR035906">
    <property type="entry name" value="MetI-like_sf"/>
</dbReference>
<evidence type="ECO:0000313" key="10">
    <source>
        <dbReference type="EMBL" id="MBE1613089.1"/>
    </source>
</evidence>
<gene>
    <name evidence="10" type="ORF">HEB94_009937</name>
</gene>
<feature type="transmembrane region" description="Helical" evidence="7">
    <location>
        <begin position="181"/>
        <end position="205"/>
    </location>
</feature>
<dbReference type="GO" id="GO:0005886">
    <property type="term" value="C:plasma membrane"/>
    <property type="evidence" value="ECO:0007669"/>
    <property type="project" value="UniProtKB-SubCell"/>
</dbReference>
<dbReference type="InterPro" id="IPR051393">
    <property type="entry name" value="ABC_transporter_permease"/>
</dbReference>
<feature type="transmembrane region" description="Helical" evidence="7">
    <location>
        <begin position="99"/>
        <end position="120"/>
    </location>
</feature>
<dbReference type="AlphaFoldDB" id="A0A927N6Q5"/>
<feature type="domain" description="ABC transmembrane type-1" evidence="9">
    <location>
        <begin position="95"/>
        <end position="309"/>
    </location>
</feature>
<dbReference type="EMBL" id="JADBEM010000001">
    <property type="protein sequence ID" value="MBE1613089.1"/>
    <property type="molecule type" value="Genomic_DNA"/>
</dbReference>
<evidence type="ECO:0000256" key="4">
    <source>
        <dbReference type="ARBA" id="ARBA00022692"/>
    </source>
</evidence>
<keyword evidence="10" id="KW-0762">Sugar transport</keyword>
<feature type="region of interest" description="Disordered" evidence="8">
    <location>
        <begin position="1"/>
        <end position="26"/>
    </location>
</feature>
<comment type="subcellular location">
    <subcellularLocation>
        <location evidence="1 7">Cell membrane</location>
        <topology evidence="1 7">Multi-pass membrane protein</topology>
    </subcellularLocation>
</comment>
<feature type="transmembrane region" description="Helical" evidence="7">
    <location>
        <begin position="288"/>
        <end position="310"/>
    </location>
</feature>
<evidence type="ECO:0000256" key="5">
    <source>
        <dbReference type="ARBA" id="ARBA00022989"/>
    </source>
</evidence>
<evidence type="ECO:0000256" key="6">
    <source>
        <dbReference type="ARBA" id="ARBA00023136"/>
    </source>
</evidence>
<proteinExistence type="inferred from homology"/>
<keyword evidence="3" id="KW-1003">Cell membrane</keyword>
<dbReference type="PANTHER" id="PTHR30193:SF37">
    <property type="entry name" value="INNER MEMBRANE ABC TRANSPORTER PERMEASE PROTEIN YCJO"/>
    <property type="match status" value="1"/>
</dbReference>
<dbReference type="PANTHER" id="PTHR30193">
    <property type="entry name" value="ABC TRANSPORTER PERMEASE PROTEIN"/>
    <property type="match status" value="1"/>
</dbReference>
<keyword evidence="4 7" id="KW-0812">Transmembrane</keyword>